<dbReference type="OrthoDB" id="8092964at2"/>
<comment type="caution">
    <text evidence="3">The sequence shown here is derived from an EMBL/GenBank/DDBJ whole genome shotgun (WGS) entry which is preliminary data.</text>
</comment>
<name>A0A4R2KHV9_9RHOB</name>
<feature type="signal peptide" evidence="2">
    <location>
        <begin position="1"/>
        <end position="26"/>
    </location>
</feature>
<keyword evidence="2" id="KW-0732">Signal</keyword>
<organism evidence="3 4">
    <name type="scientific">Rhodovulum euryhalinum</name>
    <dbReference type="NCBI Taxonomy" id="35805"/>
    <lineage>
        <taxon>Bacteria</taxon>
        <taxon>Pseudomonadati</taxon>
        <taxon>Pseudomonadota</taxon>
        <taxon>Alphaproteobacteria</taxon>
        <taxon>Rhodobacterales</taxon>
        <taxon>Paracoccaceae</taxon>
        <taxon>Rhodovulum</taxon>
    </lineage>
</organism>
<dbReference type="AlphaFoldDB" id="A0A4R2KHV9"/>
<dbReference type="Proteomes" id="UP000295142">
    <property type="component" value="Unassembled WGS sequence"/>
</dbReference>
<feature type="chain" id="PRO_5020784639" evidence="2">
    <location>
        <begin position="27"/>
        <end position="102"/>
    </location>
</feature>
<protein>
    <submittedName>
        <fullName evidence="3">Uncharacterized protein</fullName>
    </submittedName>
</protein>
<evidence type="ECO:0000256" key="1">
    <source>
        <dbReference type="SAM" id="MobiDB-lite"/>
    </source>
</evidence>
<feature type="compositionally biased region" description="Basic and acidic residues" evidence="1">
    <location>
        <begin position="90"/>
        <end position="102"/>
    </location>
</feature>
<dbReference type="RefSeq" id="WP_132543537.1">
    <property type="nucleotide sequence ID" value="NZ_SLWW01000005.1"/>
</dbReference>
<proteinExistence type="predicted"/>
<dbReference type="EMBL" id="SLWW01000005">
    <property type="protein sequence ID" value="TCO72042.1"/>
    <property type="molecule type" value="Genomic_DNA"/>
</dbReference>
<reference evidence="3 4" key="1">
    <citation type="submission" date="2019-03" db="EMBL/GenBank/DDBJ databases">
        <title>Genomic Encyclopedia of Type Strains, Phase IV (KMG-IV): sequencing the most valuable type-strain genomes for metagenomic binning, comparative biology and taxonomic classification.</title>
        <authorList>
            <person name="Goeker M."/>
        </authorList>
    </citation>
    <scope>NUCLEOTIDE SEQUENCE [LARGE SCALE GENOMIC DNA]</scope>
    <source>
        <strain evidence="3 4">DSM 4868</strain>
    </source>
</reference>
<sequence length="102" mass="11462">MARLSRWAIFMRAFLMAFIAVQPSRAGGASPGEDQAWRQAQSQNTAQAYYEYLSRYPAGSYVQEAIDSLERMGALRTPPATRQMPAQDRQGVREADSPRSVY</sequence>
<feature type="region of interest" description="Disordered" evidence="1">
    <location>
        <begin position="74"/>
        <end position="102"/>
    </location>
</feature>
<keyword evidence="4" id="KW-1185">Reference proteome</keyword>
<accession>A0A4R2KHV9</accession>
<evidence type="ECO:0000256" key="2">
    <source>
        <dbReference type="SAM" id="SignalP"/>
    </source>
</evidence>
<evidence type="ECO:0000313" key="4">
    <source>
        <dbReference type="Proteomes" id="UP000295142"/>
    </source>
</evidence>
<evidence type="ECO:0000313" key="3">
    <source>
        <dbReference type="EMBL" id="TCO72042.1"/>
    </source>
</evidence>
<gene>
    <name evidence="3" type="ORF">EV655_105148</name>
</gene>